<dbReference type="InterPro" id="IPR050297">
    <property type="entry name" value="LipidA_mod_glycosyltrf_83"/>
</dbReference>
<evidence type="ECO:0000256" key="8">
    <source>
        <dbReference type="SAM" id="Phobius"/>
    </source>
</evidence>
<dbReference type="KEGG" id="cef:CE0130"/>
<feature type="transmembrane region" description="Helical" evidence="8">
    <location>
        <begin position="144"/>
        <end position="163"/>
    </location>
</feature>
<dbReference type="STRING" id="196164.gene:10740520"/>
<feature type="transmembrane region" description="Helical" evidence="8">
    <location>
        <begin position="175"/>
        <end position="195"/>
    </location>
</feature>
<keyword evidence="4" id="KW-0808">Transferase</keyword>
<feature type="transmembrane region" description="Helical" evidence="8">
    <location>
        <begin position="112"/>
        <end position="132"/>
    </location>
</feature>
<dbReference type="GO" id="GO:0005886">
    <property type="term" value="C:plasma membrane"/>
    <property type="evidence" value="ECO:0007669"/>
    <property type="project" value="UniProtKB-SubCell"/>
</dbReference>
<evidence type="ECO:0000313" key="9">
    <source>
        <dbReference type="EMBL" id="BAC16940.1"/>
    </source>
</evidence>
<feature type="transmembrane region" description="Helical" evidence="8">
    <location>
        <begin position="270"/>
        <end position="291"/>
    </location>
</feature>
<feature type="transmembrane region" description="Helical" evidence="8">
    <location>
        <begin position="362"/>
        <end position="382"/>
    </location>
</feature>
<dbReference type="Proteomes" id="UP000001409">
    <property type="component" value="Chromosome"/>
</dbReference>
<feature type="transmembrane region" description="Helical" evidence="8">
    <location>
        <begin position="428"/>
        <end position="449"/>
    </location>
</feature>
<feature type="transmembrane region" description="Helical" evidence="8">
    <location>
        <begin position="388"/>
        <end position="407"/>
    </location>
</feature>
<dbReference type="HOGENOM" id="CLU_038353_0_0_11"/>
<reference evidence="9 10" key="1">
    <citation type="journal article" date="2003" name="Genome Res.">
        <title>Comparative complete genome sequence analysis of the amino acid replacements responsible for the thermostability of Corynebacterium efficiens.</title>
        <authorList>
            <person name="Nishio Y."/>
            <person name="Nakamura Y."/>
            <person name="Kawarabayasi Y."/>
            <person name="Usuda Y."/>
            <person name="Kimura E."/>
            <person name="Sugimoto S."/>
            <person name="Matsui K."/>
            <person name="Yamagishi A."/>
            <person name="Kikuchi H."/>
            <person name="Ikeo K."/>
            <person name="Gojobori T."/>
        </authorList>
    </citation>
    <scope>NUCLEOTIDE SEQUENCE [LARGE SCALE GENOMIC DNA]</scope>
    <source>
        <strain evidence="10">DSM 44549 / YS-314 / AJ 12310 / JCM 11189 / NBRC 100395</strain>
    </source>
</reference>
<dbReference type="PANTHER" id="PTHR33908:SF11">
    <property type="entry name" value="MEMBRANE PROTEIN"/>
    <property type="match status" value="1"/>
</dbReference>
<keyword evidence="7 8" id="KW-0472">Membrane</keyword>
<feature type="transmembrane region" description="Helical" evidence="8">
    <location>
        <begin position="66"/>
        <end position="91"/>
    </location>
</feature>
<sequence>MAADHPSLLLGEDRPRTGGMMVGGNPALIGVPQAARMPRLARSSPASPSTMVPDFPDRRDWRRQGVVVFMGTLAIYLAVACWLALDVRYYLGDALSRTQAAESILYSRNPNLSVMGFIFTPLTTLVQLPLAAVAPHLPDLTRTGLAGAVVSVVFMAGACRQLWLIAAERDIPRWYAVAVVVMFALHPMIVLYGAVGMSEAPFIFGVLWASRRLIRWTSTDDVHDLITAGFALAVAFLARYDALVMAFVVMLLVGAMTWRDRRRRGWNDPAGFAFLDMLVLVWPIALAFVTWTGASWLSTGELLAQFTSQYGNAAVIRQEGGGETGLQALVDALTRTLLISPALPLLLAVVIIASIRRGDREPLLPTVMMVTVLAFQILTHALGSTFGLMRFFIIAVALTAVLLIQLLPPGGRFPTLRPGALYRERPRARTPWVSVQVFVLLLVAAGMAVTTTGLGSPRWAPQEFALAQVIPLADKGTLAEQERRIRVLKTFSTERYIADHLDSLNLGESTVVTSVVKSFAVLNASGNQKQFVIPSDEDFITILNNPSGSGVRYLLVSEPDPGGVICPINLRYPDLYDTGAGIATLELEFKNQGVGQPNWRLYRVLSVPVGQ</sequence>
<keyword evidence="5 8" id="KW-0812">Transmembrane</keyword>
<dbReference type="GO" id="GO:0016763">
    <property type="term" value="F:pentosyltransferase activity"/>
    <property type="evidence" value="ECO:0007669"/>
    <property type="project" value="TreeGrafter"/>
</dbReference>
<evidence type="ECO:0000256" key="1">
    <source>
        <dbReference type="ARBA" id="ARBA00004651"/>
    </source>
</evidence>
<dbReference type="eggNOG" id="COG1807">
    <property type="taxonomic scope" value="Bacteria"/>
</dbReference>
<evidence type="ECO:0000256" key="2">
    <source>
        <dbReference type="ARBA" id="ARBA00022475"/>
    </source>
</evidence>
<keyword evidence="6 8" id="KW-1133">Transmembrane helix</keyword>
<evidence type="ECO:0000256" key="3">
    <source>
        <dbReference type="ARBA" id="ARBA00022676"/>
    </source>
</evidence>
<evidence type="ECO:0000313" key="10">
    <source>
        <dbReference type="Proteomes" id="UP000001409"/>
    </source>
</evidence>
<accession>Q8FU91</accession>
<dbReference type="PANTHER" id="PTHR33908">
    <property type="entry name" value="MANNOSYLTRANSFERASE YKCB-RELATED"/>
    <property type="match status" value="1"/>
</dbReference>
<name>Q8FU91_COREF</name>
<feature type="transmembrane region" description="Helical" evidence="8">
    <location>
        <begin position="225"/>
        <end position="258"/>
    </location>
</feature>
<evidence type="ECO:0000256" key="7">
    <source>
        <dbReference type="ARBA" id="ARBA00023136"/>
    </source>
</evidence>
<evidence type="ECO:0000256" key="5">
    <source>
        <dbReference type="ARBA" id="ARBA00022692"/>
    </source>
</evidence>
<keyword evidence="3" id="KW-0328">Glycosyltransferase</keyword>
<evidence type="ECO:0000256" key="4">
    <source>
        <dbReference type="ARBA" id="ARBA00022679"/>
    </source>
</evidence>
<organism evidence="9 10">
    <name type="scientific">Corynebacterium efficiens (strain DSM 44549 / YS-314 / AJ 12310 / JCM 11189 / NBRC 100395)</name>
    <dbReference type="NCBI Taxonomy" id="196164"/>
    <lineage>
        <taxon>Bacteria</taxon>
        <taxon>Bacillati</taxon>
        <taxon>Actinomycetota</taxon>
        <taxon>Actinomycetes</taxon>
        <taxon>Mycobacteriales</taxon>
        <taxon>Corynebacteriaceae</taxon>
        <taxon>Corynebacterium</taxon>
    </lineage>
</organism>
<dbReference type="AlphaFoldDB" id="Q8FU91"/>
<evidence type="ECO:0000256" key="6">
    <source>
        <dbReference type="ARBA" id="ARBA00022989"/>
    </source>
</evidence>
<dbReference type="EMBL" id="BA000035">
    <property type="protein sequence ID" value="BAC16940.1"/>
    <property type="molecule type" value="Genomic_DNA"/>
</dbReference>
<protein>
    <submittedName>
        <fullName evidence="9">Uncharacterized protein</fullName>
    </submittedName>
</protein>
<keyword evidence="10" id="KW-1185">Reference proteome</keyword>
<feature type="transmembrane region" description="Helical" evidence="8">
    <location>
        <begin position="337"/>
        <end position="355"/>
    </location>
</feature>
<comment type="subcellular location">
    <subcellularLocation>
        <location evidence="1">Cell membrane</location>
        <topology evidence="1">Multi-pass membrane protein</topology>
    </subcellularLocation>
</comment>
<keyword evidence="2" id="KW-1003">Cell membrane</keyword>
<proteinExistence type="predicted"/>
<dbReference type="GO" id="GO:0009103">
    <property type="term" value="P:lipopolysaccharide biosynthetic process"/>
    <property type="evidence" value="ECO:0007669"/>
    <property type="project" value="UniProtKB-ARBA"/>
</dbReference>